<proteinExistence type="predicted"/>
<dbReference type="Pfam" id="PF13761">
    <property type="entry name" value="DUF4166"/>
    <property type="match status" value="1"/>
</dbReference>
<feature type="domain" description="DUF4166" evidence="1">
    <location>
        <begin position="20"/>
        <end position="171"/>
    </location>
</feature>
<gene>
    <name evidence="2" type="ORF">C7435_1986</name>
</gene>
<dbReference type="AlphaFoldDB" id="A0A495D409"/>
<dbReference type="Proteomes" id="UP000273675">
    <property type="component" value="Unassembled WGS sequence"/>
</dbReference>
<dbReference type="OrthoDB" id="528778at2"/>
<name>A0A495D409_9PROT</name>
<comment type="caution">
    <text evidence="2">The sequence shown here is derived from an EMBL/GenBank/DDBJ whole genome shotgun (WGS) entry which is preliminary data.</text>
</comment>
<organism evidence="2 3">
    <name type="scientific">Maricaulis maris</name>
    <dbReference type="NCBI Taxonomy" id="74318"/>
    <lineage>
        <taxon>Bacteria</taxon>
        <taxon>Pseudomonadati</taxon>
        <taxon>Pseudomonadota</taxon>
        <taxon>Alphaproteobacteria</taxon>
        <taxon>Maricaulales</taxon>
        <taxon>Maricaulaceae</taxon>
        <taxon>Maricaulis</taxon>
    </lineage>
</organism>
<evidence type="ECO:0000259" key="1">
    <source>
        <dbReference type="Pfam" id="PF13761"/>
    </source>
</evidence>
<accession>A0A495D409</accession>
<dbReference type="RefSeq" id="WP_121211220.1">
    <property type="nucleotide sequence ID" value="NZ_RBIM01000004.1"/>
</dbReference>
<protein>
    <submittedName>
        <fullName evidence="2">Uncharacterized protein DUF4166</fullName>
    </submittedName>
</protein>
<dbReference type="EMBL" id="RBIM01000004">
    <property type="protein sequence ID" value="RKQ96653.1"/>
    <property type="molecule type" value="Genomic_DNA"/>
</dbReference>
<sequence>MSHLYQALLGPDWDSLPAVTRLLHAPDPAVLLEGHVDIERGGNPLAHLVAMLLGLPRAGAGQPALVRVSRDGDGELLERWYDGRHFATWQGREAGLLVERFGPFRLSFALAMDAGVLGFHQRGVALWGIALPQALAPAIVASECGDAASHRFDVMLRLPLLGQIIRYRGELRPAEE</sequence>
<evidence type="ECO:0000313" key="3">
    <source>
        <dbReference type="Proteomes" id="UP000273675"/>
    </source>
</evidence>
<dbReference type="InterPro" id="IPR025311">
    <property type="entry name" value="DUF4166"/>
</dbReference>
<evidence type="ECO:0000313" key="2">
    <source>
        <dbReference type="EMBL" id="RKQ96653.1"/>
    </source>
</evidence>
<reference evidence="2 3" key="1">
    <citation type="submission" date="2018-10" db="EMBL/GenBank/DDBJ databases">
        <title>Genomic Encyclopedia of Type Strains, Phase IV (KMG-IV): sequencing the most valuable type-strain genomes for metagenomic binning, comparative biology and taxonomic classification.</title>
        <authorList>
            <person name="Goeker M."/>
        </authorList>
    </citation>
    <scope>NUCLEOTIDE SEQUENCE [LARGE SCALE GENOMIC DNA]</scope>
    <source>
        <strain evidence="2 3">DSM 4734</strain>
    </source>
</reference>